<reference evidence="1 2" key="1">
    <citation type="journal article" date="2016" name="Front. Microbiol.">
        <title>Fuerstia marisgermanicae gen. nov., sp. nov., an Unusual Member of the Phylum Planctomycetes from the German Wadden Sea.</title>
        <authorList>
            <person name="Kohn T."/>
            <person name="Heuer A."/>
            <person name="Jogler M."/>
            <person name="Vollmers J."/>
            <person name="Boedeker C."/>
            <person name="Bunk B."/>
            <person name="Rast P."/>
            <person name="Borchert D."/>
            <person name="Glockner I."/>
            <person name="Freese H.M."/>
            <person name="Klenk H.P."/>
            <person name="Overmann J."/>
            <person name="Kaster A.K."/>
            <person name="Rohde M."/>
            <person name="Wiegand S."/>
            <person name="Jogler C."/>
        </authorList>
    </citation>
    <scope>NUCLEOTIDE SEQUENCE [LARGE SCALE GENOMIC DNA]</scope>
    <source>
        <strain evidence="1 2">NH11</strain>
    </source>
</reference>
<accession>A0A1P8WJY4</accession>
<evidence type="ECO:0000313" key="1">
    <source>
        <dbReference type="EMBL" id="APZ94361.1"/>
    </source>
</evidence>
<organism evidence="1 2">
    <name type="scientific">Fuerstiella marisgermanici</name>
    <dbReference type="NCBI Taxonomy" id="1891926"/>
    <lineage>
        <taxon>Bacteria</taxon>
        <taxon>Pseudomonadati</taxon>
        <taxon>Planctomycetota</taxon>
        <taxon>Planctomycetia</taxon>
        <taxon>Planctomycetales</taxon>
        <taxon>Planctomycetaceae</taxon>
        <taxon>Fuerstiella</taxon>
    </lineage>
</organism>
<dbReference type="OrthoDB" id="633065at2"/>
<protein>
    <submittedName>
        <fullName evidence="1">Uncharacterized protein</fullName>
    </submittedName>
</protein>
<name>A0A1P8WJY4_9PLAN</name>
<keyword evidence="2" id="KW-1185">Reference proteome</keyword>
<dbReference type="KEGG" id="fmr:Fuma_03993"/>
<sequence>MDQIAEHFTFVAGFVENRNTLQLLATSDELTEDGEANSTLMKKTLEPSARADFHLDWFAKRACVTMHPKRTVVIVSEDGRALYSSSDGMVTEQVSDEIPAPLGVVRNMRLINDEFVCVGMSRQVYRRDREQGWQREDDGALAEPSLEEVMGFNAVDGNDLNNLVAVGFGGEIWERERGVWSQAESPTNLMLNDVRLAKNSTVYACGKNGVLLSKANGAWSVIDHGTTDDELWSLEDFMGHVFVASSDAVYRLEDTTLEPINVTTKDDATFGFLHANDGVLLSVGSKHVFWSTDASKWEQIMN</sequence>
<dbReference type="RefSeq" id="WP_077025678.1">
    <property type="nucleotide sequence ID" value="NZ_CP017641.1"/>
</dbReference>
<gene>
    <name evidence="1" type="ORF">Fuma_03993</name>
</gene>
<dbReference type="EMBL" id="CP017641">
    <property type="protein sequence ID" value="APZ94361.1"/>
    <property type="molecule type" value="Genomic_DNA"/>
</dbReference>
<dbReference type="Proteomes" id="UP000187735">
    <property type="component" value="Chromosome"/>
</dbReference>
<dbReference type="STRING" id="1891926.Fuma_03993"/>
<evidence type="ECO:0000313" key="2">
    <source>
        <dbReference type="Proteomes" id="UP000187735"/>
    </source>
</evidence>
<dbReference type="AlphaFoldDB" id="A0A1P8WJY4"/>
<proteinExistence type="predicted"/>